<reference evidence="3" key="1">
    <citation type="journal article" date="2015" name="BMC Genomics">
        <title>Genomic and transcriptomic analysis of the endophytic fungus Pestalotiopsis fici reveals its lifestyle and high potential for synthesis of natural products.</title>
        <authorList>
            <person name="Wang X."/>
            <person name="Zhang X."/>
            <person name="Liu L."/>
            <person name="Xiang M."/>
            <person name="Wang W."/>
            <person name="Sun X."/>
            <person name="Che Y."/>
            <person name="Guo L."/>
            <person name="Liu G."/>
            <person name="Guo L."/>
            <person name="Wang C."/>
            <person name="Yin W.B."/>
            <person name="Stadler M."/>
            <person name="Zhang X."/>
            <person name="Liu X."/>
        </authorList>
    </citation>
    <scope>NUCLEOTIDE SEQUENCE [LARGE SCALE GENOMIC DNA]</scope>
    <source>
        <strain evidence="3">W106-1 / CGMCC3.15140</strain>
    </source>
</reference>
<name>W3X5U8_PESFW</name>
<dbReference type="Pfam" id="PF13417">
    <property type="entry name" value="GST_N_3"/>
    <property type="match status" value="1"/>
</dbReference>
<dbReference type="AlphaFoldDB" id="W3X5U8"/>
<dbReference type="GeneID" id="19273098"/>
<evidence type="ECO:0000313" key="2">
    <source>
        <dbReference type="EMBL" id="ETS80556.1"/>
    </source>
</evidence>
<dbReference type="SUPFAM" id="SSF52833">
    <property type="entry name" value="Thioredoxin-like"/>
    <property type="match status" value="1"/>
</dbReference>
<dbReference type="OrthoDB" id="412788at2759"/>
<dbReference type="Proteomes" id="UP000030651">
    <property type="component" value="Unassembled WGS sequence"/>
</dbReference>
<dbReference type="PROSITE" id="PS50404">
    <property type="entry name" value="GST_NTER"/>
    <property type="match status" value="1"/>
</dbReference>
<dbReference type="InParanoid" id="W3X5U8"/>
<evidence type="ECO:0000259" key="1">
    <source>
        <dbReference type="PROSITE" id="PS50404"/>
    </source>
</evidence>
<protein>
    <recommendedName>
        <fullName evidence="1">GST N-terminal domain-containing protein</fullName>
    </recommendedName>
</protein>
<dbReference type="InterPro" id="IPR036249">
    <property type="entry name" value="Thioredoxin-like_sf"/>
</dbReference>
<evidence type="ECO:0000313" key="3">
    <source>
        <dbReference type="Proteomes" id="UP000030651"/>
    </source>
</evidence>
<gene>
    <name evidence="2" type="ORF">PFICI_08085</name>
</gene>
<dbReference type="HOGENOM" id="CLU_088985_0_0_1"/>
<accession>W3X5U8</accession>
<proteinExistence type="predicted"/>
<dbReference type="EMBL" id="KI912113">
    <property type="protein sequence ID" value="ETS80556.1"/>
    <property type="molecule type" value="Genomic_DNA"/>
</dbReference>
<sequence length="275" mass="31011">MAPLAQEGYSLFVFPFSLYSIMTRYTFTLGRAGLPQETSSLDINLKLVNLHRDENLAEDYLLNINPKGQVPALTGNDLPTPLTDSLDISYWLCNHFPGLLPEAHKPVIQQFLTQLHGFEGLSLSVPSKADRQEGVPNPSLDALLARSDITPEYKRALEYKKKFHQETQEPALWEENVERAERLAKSVFDRVLRIHSWPQHTSGPWIFGEAATVLDAHLVPLVARLLDCGRTDLVPDELQEYALAAMRGPEYQAVTHGRRTIWDVSLGHVGLMKDF</sequence>
<dbReference type="RefSeq" id="XP_007834857.1">
    <property type="nucleotide sequence ID" value="XM_007836666.1"/>
</dbReference>
<dbReference type="Gene3D" id="3.40.30.10">
    <property type="entry name" value="Glutaredoxin"/>
    <property type="match status" value="1"/>
</dbReference>
<feature type="domain" description="GST N-terminal" evidence="1">
    <location>
        <begin position="7"/>
        <end position="100"/>
    </location>
</feature>
<dbReference type="InterPro" id="IPR004045">
    <property type="entry name" value="Glutathione_S-Trfase_N"/>
</dbReference>
<dbReference type="eggNOG" id="ENOG502SMRJ">
    <property type="taxonomic scope" value="Eukaryota"/>
</dbReference>
<dbReference type="KEGG" id="pfy:PFICI_08085"/>
<organism evidence="2 3">
    <name type="scientific">Pestalotiopsis fici (strain W106-1 / CGMCC3.15140)</name>
    <dbReference type="NCBI Taxonomy" id="1229662"/>
    <lineage>
        <taxon>Eukaryota</taxon>
        <taxon>Fungi</taxon>
        <taxon>Dikarya</taxon>
        <taxon>Ascomycota</taxon>
        <taxon>Pezizomycotina</taxon>
        <taxon>Sordariomycetes</taxon>
        <taxon>Xylariomycetidae</taxon>
        <taxon>Amphisphaeriales</taxon>
        <taxon>Sporocadaceae</taxon>
        <taxon>Pestalotiopsis</taxon>
    </lineage>
</organism>
<keyword evidence="3" id="KW-1185">Reference proteome</keyword>
<dbReference type="OMA" id="HRNENLE"/>